<proteinExistence type="predicted"/>
<evidence type="ECO:0000313" key="2">
    <source>
        <dbReference type="Proteomes" id="UP001283109"/>
    </source>
</evidence>
<dbReference type="Proteomes" id="UP001283109">
    <property type="component" value="Unassembled WGS sequence"/>
</dbReference>
<accession>A0ABU4GXA7</accession>
<name>A0ABU4GXA7_9MICO</name>
<evidence type="ECO:0000313" key="1">
    <source>
        <dbReference type="EMBL" id="MDW4571701.1"/>
    </source>
</evidence>
<comment type="caution">
    <text evidence="1">The sequence shown here is derived from an EMBL/GenBank/DDBJ whole genome shotgun (WGS) entry which is preliminary data.</text>
</comment>
<sequence>MAEADRLLEVWAGMSPALDTQWAQLTPGPDLAAVAARLSSVPRPFLDEGVSIPALSGDILGRPVAASAHADDRRVRRGAAVALWLVASEAVVEPFDPPFATAGTALAVDALALRLAPVVDPLDWLSDEERREEAVRTFLLWCGHLPAGEDAATARSLLDARDSLRRNAALAEAYAEHSHRAEIARRLREARAREAAARYSSE</sequence>
<dbReference type="EMBL" id="JAWQEV010000001">
    <property type="protein sequence ID" value="MDW4571701.1"/>
    <property type="molecule type" value="Genomic_DNA"/>
</dbReference>
<keyword evidence="2" id="KW-1185">Reference proteome</keyword>
<gene>
    <name evidence="1" type="ORF">R8Z58_02800</name>
</gene>
<dbReference type="RefSeq" id="WP_318352226.1">
    <property type="nucleotide sequence ID" value="NZ_JAWQEV010000001.1"/>
</dbReference>
<organism evidence="1 2">
    <name type="scientific">Microbacterium arthrosphaerae</name>
    <dbReference type="NCBI Taxonomy" id="792652"/>
    <lineage>
        <taxon>Bacteria</taxon>
        <taxon>Bacillati</taxon>
        <taxon>Actinomycetota</taxon>
        <taxon>Actinomycetes</taxon>
        <taxon>Micrococcales</taxon>
        <taxon>Microbacteriaceae</taxon>
        <taxon>Microbacterium</taxon>
    </lineage>
</organism>
<reference evidence="1 2" key="1">
    <citation type="submission" date="2023-11" db="EMBL/GenBank/DDBJ databases">
        <title>Draft genome sequence of Microbacterium arthrosphaerae JCM 30492.</title>
        <authorList>
            <person name="Zhang G."/>
            <person name="Ding Y."/>
        </authorList>
    </citation>
    <scope>NUCLEOTIDE SEQUENCE [LARGE SCALE GENOMIC DNA]</scope>
    <source>
        <strain evidence="1 2">JCM 30492</strain>
    </source>
</reference>
<protein>
    <submittedName>
        <fullName evidence="1">Phosphohydrolase</fullName>
    </submittedName>
</protein>